<evidence type="ECO:0000313" key="2">
    <source>
        <dbReference type="Proteomes" id="UP000692816"/>
    </source>
</evidence>
<dbReference type="RefSeq" id="WP_207835101.1">
    <property type="nucleotide sequence ID" value="NZ_CP088282.1"/>
</dbReference>
<protein>
    <submittedName>
        <fullName evidence="1">Uncharacterized protein</fullName>
    </submittedName>
</protein>
<accession>A0ABS3MMU4</accession>
<keyword evidence="2" id="KW-1185">Reference proteome</keyword>
<comment type="caution">
    <text evidence="1">The sequence shown here is derived from an EMBL/GenBank/DDBJ whole genome shotgun (WGS) entry which is preliminary data.</text>
</comment>
<evidence type="ECO:0000313" key="1">
    <source>
        <dbReference type="EMBL" id="MBO1432681.1"/>
    </source>
</evidence>
<gene>
    <name evidence="1" type="ORF">J4P68_25480</name>
</gene>
<sequence length="137" mass="14582">MVTSKFIRYASRASLAAVRSKMSFAIAVRLSGVRIDGGDAVIALSKRLPKPESSSGSNTPLYCSNAQLLFVIALGSRTSSRRLAAVGPKEVGPAARSDEDAMRLKVMRYGNTAARCCVEIAGMYLICTIDQHSAHCG</sequence>
<reference evidence="1" key="1">
    <citation type="journal article" date="2021" name="Int. J. Syst. Evol. Microbiol.">
        <title>Bradyrhizobium septentrionale sp. nov. (sv. septentrionale) and Bradyrhizobium quebecense sp. nov. (sv. septentrionale) associated with legumes native to Canada possess rearranged symbiosis genes and numerous insertion sequences.</title>
        <authorList>
            <person name="Bromfield E.S.P."/>
            <person name="Cloutier S."/>
        </authorList>
    </citation>
    <scope>NUCLEOTIDE SEQUENCE</scope>
    <source>
        <strain evidence="1">12S5</strain>
    </source>
</reference>
<dbReference type="Proteomes" id="UP000692816">
    <property type="component" value="Unassembled WGS sequence"/>
</dbReference>
<proteinExistence type="predicted"/>
<organism evidence="1 2">
    <name type="scientific">Bradyrhizobium quebecense</name>
    <dbReference type="NCBI Taxonomy" id="2748629"/>
    <lineage>
        <taxon>Bacteria</taxon>
        <taxon>Pseudomonadati</taxon>
        <taxon>Pseudomonadota</taxon>
        <taxon>Alphaproteobacteria</taxon>
        <taxon>Hyphomicrobiales</taxon>
        <taxon>Nitrobacteraceae</taxon>
        <taxon>Bradyrhizobium</taxon>
    </lineage>
</organism>
<dbReference type="EMBL" id="JAGEPA010000001">
    <property type="protein sequence ID" value="MBO1432681.1"/>
    <property type="molecule type" value="Genomic_DNA"/>
</dbReference>
<name>A0ABS3MMU4_9BRAD</name>